<sequence>MKKMISLFLFAIISLTACEKEEENTINNSLYDYGFQFSVFNAQNEDLLDPEVTGHFDASQIKIWYVANGEITEAISSNHANPRSSRVVKHENEYQLGVVLNHYKTTSITFIEWDENDTDTIVATFDKLPNGIRKTCLWYNGVEIWRRPTLDAAYYIVRK</sequence>
<evidence type="ECO:0000313" key="1">
    <source>
        <dbReference type="EMBL" id="RKD89852.1"/>
    </source>
</evidence>
<evidence type="ECO:0008006" key="3">
    <source>
        <dbReference type="Google" id="ProtNLM"/>
    </source>
</evidence>
<organism evidence="1 2">
    <name type="scientific">Mangrovibacterium diazotrophicum</name>
    <dbReference type="NCBI Taxonomy" id="1261403"/>
    <lineage>
        <taxon>Bacteria</taxon>
        <taxon>Pseudomonadati</taxon>
        <taxon>Bacteroidota</taxon>
        <taxon>Bacteroidia</taxon>
        <taxon>Marinilabiliales</taxon>
        <taxon>Prolixibacteraceae</taxon>
        <taxon>Mangrovibacterium</taxon>
    </lineage>
</organism>
<evidence type="ECO:0000313" key="2">
    <source>
        <dbReference type="Proteomes" id="UP000283387"/>
    </source>
</evidence>
<dbReference type="AlphaFoldDB" id="A0A419W2Z9"/>
<dbReference type="Proteomes" id="UP000283387">
    <property type="component" value="Unassembled WGS sequence"/>
</dbReference>
<protein>
    <recommendedName>
        <fullName evidence="3">Lipoprotein</fullName>
    </recommendedName>
</protein>
<name>A0A419W2Z9_9BACT</name>
<dbReference type="PROSITE" id="PS51257">
    <property type="entry name" value="PROKAR_LIPOPROTEIN"/>
    <property type="match status" value="1"/>
</dbReference>
<proteinExistence type="predicted"/>
<gene>
    <name evidence="1" type="ORF">BC643_0185</name>
</gene>
<dbReference type="OrthoDB" id="999541at2"/>
<accession>A0A419W2Z9</accession>
<dbReference type="EMBL" id="RAPN01000001">
    <property type="protein sequence ID" value="RKD89852.1"/>
    <property type="molecule type" value="Genomic_DNA"/>
</dbReference>
<reference evidence="1 2" key="1">
    <citation type="submission" date="2018-09" db="EMBL/GenBank/DDBJ databases">
        <title>Genomic Encyclopedia of Archaeal and Bacterial Type Strains, Phase II (KMG-II): from individual species to whole genera.</title>
        <authorList>
            <person name="Goeker M."/>
        </authorList>
    </citation>
    <scope>NUCLEOTIDE SEQUENCE [LARGE SCALE GENOMIC DNA]</scope>
    <source>
        <strain evidence="1 2">DSM 27148</strain>
    </source>
</reference>
<comment type="caution">
    <text evidence="1">The sequence shown here is derived from an EMBL/GenBank/DDBJ whole genome shotgun (WGS) entry which is preliminary data.</text>
</comment>
<dbReference type="RefSeq" id="WP_120271300.1">
    <property type="nucleotide sequence ID" value="NZ_RAPN01000001.1"/>
</dbReference>
<keyword evidence="2" id="KW-1185">Reference proteome</keyword>